<evidence type="ECO:0000313" key="2">
    <source>
        <dbReference type="Proteomes" id="UP000030764"/>
    </source>
</evidence>
<gene>
    <name evidence="1" type="ORF">M513_10053</name>
</gene>
<sequence>MRNCAQVFQHGSASVCLHEPAKAGSISNVLCSPPRWLRACDVAFVLYVSPCLHLAYPVDKPPHGGAITAKDMTHSPMGRFDKVIRAITTHQRPFIYRSHIWRKSRDTSTAETVQPAEVDGLKPCQDREQFTQEIVPTAHQLCCCDGKMTAKTHY</sequence>
<dbReference type="EMBL" id="KL363278">
    <property type="protein sequence ID" value="KFD49111.1"/>
    <property type="molecule type" value="Genomic_DNA"/>
</dbReference>
<accession>A0A085LVW5</accession>
<reference evidence="1 2" key="1">
    <citation type="journal article" date="2014" name="Nat. Genet.">
        <title>Genome and transcriptome of the porcine whipworm Trichuris suis.</title>
        <authorList>
            <person name="Jex A.R."/>
            <person name="Nejsum P."/>
            <person name="Schwarz E.M."/>
            <person name="Hu L."/>
            <person name="Young N.D."/>
            <person name="Hall R.S."/>
            <person name="Korhonen P.K."/>
            <person name="Liao S."/>
            <person name="Thamsborg S."/>
            <person name="Xia J."/>
            <person name="Xu P."/>
            <person name="Wang S."/>
            <person name="Scheerlinck J.P."/>
            <person name="Hofmann A."/>
            <person name="Sternberg P.W."/>
            <person name="Wang J."/>
            <person name="Gasser R.B."/>
        </authorList>
    </citation>
    <scope>NUCLEOTIDE SEQUENCE [LARGE SCALE GENOMIC DNA]</scope>
    <source>
        <strain evidence="1">DCEP-RM93M</strain>
    </source>
</reference>
<dbReference type="Proteomes" id="UP000030764">
    <property type="component" value="Unassembled WGS sequence"/>
</dbReference>
<keyword evidence="2" id="KW-1185">Reference proteome</keyword>
<dbReference type="AlphaFoldDB" id="A0A085LVW5"/>
<protein>
    <submittedName>
        <fullName evidence="1">Uncharacterized protein</fullName>
    </submittedName>
</protein>
<organism evidence="1 2">
    <name type="scientific">Trichuris suis</name>
    <name type="common">pig whipworm</name>
    <dbReference type="NCBI Taxonomy" id="68888"/>
    <lineage>
        <taxon>Eukaryota</taxon>
        <taxon>Metazoa</taxon>
        <taxon>Ecdysozoa</taxon>
        <taxon>Nematoda</taxon>
        <taxon>Enoplea</taxon>
        <taxon>Dorylaimia</taxon>
        <taxon>Trichinellida</taxon>
        <taxon>Trichuridae</taxon>
        <taxon>Trichuris</taxon>
    </lineage>
</organism>
<name>A0A085LVW5_9BILA</name>
<proteinExistence type="predicted"/>
<evidence type="ECO:0000313" key="1">
    <source>
        <dbReference type="EMBL" id="KFD49111.1"/>
    </source>
</evidence>